<dbReference type="HOGENOM" id="CLU_048401_0_0_0"/>
<reference evidence="4 5" key="2">
    <citation type="journal article" date="2011" name="Stand. Genomic Sci.">
        <title>Complete genome sequence of Oceanithermus profundus type strain (506).</title>
        <authorList>
            <person name="Pati A."/>
            <person name="Zhang X."/>
            <person name="Lapidus A."/>
            <person name="Nolan M."/>
            <person name="Lucas S."/>
            <person name="Del Rio T.G."/>
            <person name="Tice H."/>
            <person name="Cheng J.F."/>
            <person name="Tapia R."/>
            <person name="Han C."/>
            <person name="Goodwin L."/>
            <person name="Pitluck S."/>
            <person name="Liolios K."/>
            <person name="Pagani I."/>
            <person name="Ivanova N."/>
            <person name="Mavromatis K."/>
            <person name="Chen A."/>
            <person name="Palaniappan K."/>
            <person name="Hauser L."/>
            <person name="Jeffries C.D."/>
            <person name="Brambilla E.M."/>
            <person name="Rohl A."/>
            <person name="Mwirichia R."/>
            <person name="Rohde M."/>
            <person name="Tindall B.J."/>
            <person name="Sikorski J."/>
            <person name="Wirth R."/>
            <person name="Goker M."/>
            <person name="Woyke T."/>
            <person name="Detter J.C."/>
            <person name="Bristow J."/>
            <person name="Eisen J.A."/>
            <person name="Markowitz V."/>
            <person name="Hugenholtz P."/>
            <person name="Kyrpides N.C."/>
            <person name="Klenk H.P."/>
            <person name="Land M."/>
        </authorList>
    </citation>
    <scope>NUCLEOTIDE SEQUENCE [LARGE SCALE GENOMIC DNA]</scope>
    <source>
        <strain evidence="5">DSM 14977 / NBRC 100410 / VKM B-2274 / 506</strain>
    </source>
</reference>
<evidence type="ECO:0000313" key="5">
    <source>
        <dbReference type="Proteomes" id="UP000008722"/>
    </source>
</evidence>
<gene>
    <name evidence="4" type="ordered locus">Ocepr_1322</name>
</gene>
<dbReference type="GO" id="GO:0008236">
    <property type="term" value="F:serine-type peptidase activity"/>
    <property type="evidence" value="ECO:0007669"/>
    <property type="project" value="InterPro"/>
</dbReference>
<dbReference type="GO" id="GO:0030288">
    <property type="term" value="C:outer membrane-bounded periplasmic space"/>
    <property type="evidence" value="ECO:0007669"/>
    <property type="project" value="TreeGrafter"/>
</dbReference>
<feature type="signal peptide" evidence="2">
    <location>
        <begin position="1"/>
        <end position="18"/>
    </location>
</feature>
<dbReference type="CDD" id="cd07562">
    <property type="entry name" value="Peptidase_S41_TRI"/>
    <property type="match status" value="1"/>
</dbReference>
<dbReference type="InterPro" id="IPR028204">
    <property type="entry name" value="Tricorn_C1"/>
</dbReference>
<dbReference type="GO" id="GO:0007165">
    <property type="term" value="P:signal transduction"/>
    <property type="evidence" value="ECO:0007669"/>
    <property type="project" value="TreeGrafter"/>
</dbReference>
<dbReference type="eggNOG" id="COG0793">
    <property type="taxonomic scope" value="Bacteria"/>
</dbReference>
<dbReference type="KEGG" id="opr:Ocepr_1322"/>
<keyword evidence="5" id="KW-1185">Reference proteome</keyword>
<dbReference type="InterPro" id="IPR005151">
    <property type="entry name" value="Tail-specific_protease"/>
</dbReference>
<name>E4U8U9_OCEP5</name>
<dbReference type="SMART" id="SM00245">
    <property type="entry name" value="TSPc"/>
    <property type="match status" value="1"/>
</dbReference>
<reference evidence="5" key="1">
    <citation type="submission" date="2010-11" db="EMBL/GenBank/DDBJ databases">
        <title>The complete sequence of chromosome of Oceanithermus profundus DSM 14977.</title>
        <authorList>
            <consortium name="US DOE Joint Genome Institute (JGI-PGF)"/>
            <person name="Lucas S."/>
            <person name="Copeland A."/>
            <person name="Lapidus A."/>
            <person name="Bruce D."/>
            <person name="Goodwin L."/>
            <person name="Pitluck S."/>
            <person name="Kyrpides N."/>
            <person name="Mavromatis K."/>
            <person name="Pagani I."/>
            <person name="Ivanova N."/>
            <person name="Zhang X."/>
            <person name="Brettin T."/>
            <person name="Detter J.C."/>
            <person name="Tapia R."/>
            <person name="Han C."/>
            <person name="Land M."/>
            <person name="Hauser L."/>
            <person name="Markowitz V."/>
            <person name="Cheng J.-F."/>
            <person name="Hugenholtz P."/>
            <person name="Woyke T."/>
            <person name="Wu D."/>
            <person name="Tindall B."/>
            <person name="Faehnrich R."/>
            <person name="Brambilla E."/>
            <person name="Klenk H.-P."/>
            <person name="Eisen J.A."/>
        </authorList>
    </citation>
    <scope>NUCLEOTIDE SEQUENCE [LARGE SCALE GENOMIC DNA]</scope>
    <source>
        <strain evidence="5">DSM 14977 / NBRC 100410 / VKM B-2274 / 506</strain>
    </source>
</reference>
<feature type="compositionally biased region" description="Pro residues" evidence="1">
    <location>
        <begin position="107"/>
        <end position="121"/>
    </location>
</feature>
<protein>
    <submittedName>
        <fullName evidence="4">Peptidase S41</fullName>
    </submittedName>
</protein>
<dbReference type="InterPro" id="IPR029045">
    <property type="entry name" value="ClpP/crotonase-like_dom_sf"/>
</dbReference>
<dbReference type="Gene3D" id="3.90.226.10">
    <property type="entry name" value="2-enoyl-CoA Hydratase, Chain A, domain 1"/>
    <property type="match status" value="1"/>
</dbReference>
<dbReference type="GO" id="GO:0006508">
    <property type="term" value="P:proteolysis"/>
    <property type="evidence" value="ECO:0007669"/>
    <property type="project" value="InterPro"/>
</dbReference>
<feature type="compositionally biased region" description="Low complexity" evidence="1">
    <location>
        <begin position="122"/>
        <end position="135"/>
    </location>
</feature>
<evidence type="ECO:0000259" key="3">
    <source>
        <dbReference type="SMART" id="SM00245"/>
    </source>
</evidence>
<dbReference type="PANTHER" id="PTHR32060:SF30">
    <property type="entry name" value="CARBOXY-TERMINAL PROCESSING PROTEASE CTPA"/>
    <property type="match status" value="1"/>
</dbReference>
<dbReference type="Pfam" id="PF14684">
    <property type="entry name" value="Tricorn_C1"/>
    <property type="match status" value="1"/>
</dbReference>
<evidence type="ECO:0000313" key="4">
    <source>
        <dbReference type="EMBL" id="ADR36779.1"/>
    </source>
</evidence>
<dbReference type="Proteomes" id="UP000008722">
    <property type="component" value="Chromosome"/>
</dbReference>
<organism evidence="4 5">
    <name type="scientific">Oceanithermus profundus (strain DSM 14977 / NBRC 100410 / VKM B-2274 / 506)</name>
    <dbReference type="NCBI Taxonomy" id="670487"/>
    <lineage>
        <taxon>Bacteria</taxon>
        <taxon>Thermotogati</taxon>
        <taxon>Deinococcota</taxon>
        <taxon>Deinococci</taxon>
        <taxon>Thermales</taxon>
        <taxon>Thermaceae</taxon>
        <taxon>Oceanithermus</taxon>
    </lineage>
</organism>
<accession>E4U8U9</accession>
<feature type="region of interest" description="Disordered" evidence="1">
    <location>
        <begin position="107"/>
        <end position="144"/>
    </location>
</feature>
<dbReference type="Gene3D" id="3.30.750.44">
    <property type="match status" value="1"/>
</dbReference>
<dbReference type="RefSeq" id="WP_013457949.1">
    <property type="nucleotide sequence ID" value="NC_014761.1"/>
</dbReference>
<dbReference type="STRING" id="670487.Ocepr_1322"/>
<evidence type="ECO:0000256" key="2">
    <source>
        <dbReference type="SAM" id="SignalP"/>
    </source>
</evidence>
<proteinExistence type="predicted"/>
<keyword evidence="2" id="KW-0732">Signal</keyword>
<feature type="domain" description="Tail specific protease" evidence="3">
    <location>
        <begin position="101"/>
        <end position="320"/>
    </location>
</feature>
<feature type="chain" id="PRO_5003188674" evidence="2">
    <location>
        <begin position="19"/>
        <end position="336"/>
    </location>
</feature>
<dbReference type="GO" id="GO:0004175">
    <property type="term" value="F:endopeptidase activity"/>
    <property type="evidence" value="ECO:0007669"/>
    <property type="project" value="TreeGrafter"/>
</dbReference>
<dbReference type="AlphaFoldDB" id="E4U8U9"/>
<dbReference type="EMBL" id="CP002361">
    <property type="protein sequence ID" value="ADR36779.1"/>
    <property type="molecule type" value="Genomic_DNA"/>
</dbReference>
<sequence length="336" mass="35973" precursor="true">MMRSLLLTLVLASGLAAAAAPDYLTRFDQAWRLVDEFYWDEDHLGVDWRAIGERYRPQVAAAASWDEVYRLLDRMYGELGDDHSRVLAPDEARAALRGALCLPLPFPVERPQPPAPGPAAPAPEGDGPGSAAPDAPGGGAEAGWDPFSYRRLEDGIAYLRVPQLVEPDVARRLAEAVRGLESEGVQGYILDLRDNPGGLAYVMAEVAGVFMRGLPWRIVTRTKGVTPQPTLPFWGRPLTDKPLVVLINRNVNSAAEGLAGALKRAGRARLVGETTAGNTEVVLPYCFPDGGVAMLASGVLAPVGAPTWEGRGVEPDVAVADEGAQLEAAVKLLRTR</sequence>
<evidence type="ECO:0000256" key="1">
    <source>
        <dbReference type="SAM" id="MobiDB-lite"/>
    </source>
</evidence>
<dbReference type="SUPFAM" id="SSF52096">
    <property type="entry name" value="ClpP/crotonase"/>
    <property type="match status" value="1"/>
</dbReference>
<dbReference type="PANTHER" id="PTHR32060">
    <property type="entry name" value="TAIL-SPECIFIC PROTEASE"/>
    <property type="match status" value="1"/>
</dbReference>
<dbReference type="Pfam" id="PF03572">
    <property type="entry name" value="Peptidase_S41"/>
    <property type="match status" value="1"/>
</dbReference>